<dbReference type="InterPro" id="IPR025110">
    <property type="entry name" value="AMP-bd_C"/>
</dbReference>
<evidence type="ECO:0000256" key="2">
    <source>
        <dbReference type="ARBA" id="ARBA00022598"/>
    </source>
</evidence>
<comment type="similarity">
    <text evidence="1">Belongs to the ATP-dependent AMP-binding enzyme family.</text>
</comment>
<accession>A0A1M5W1E7</accession>
<dbReference type="Proteomes" id="UP000184139">
    <property type="component" value="Unassembled WGS sequence"/>
</dbReference>
<dbReference type="AlphaFoldDB" id="A0A1M5W1E7"/>
<sequence length="649" mass="71918">MQEPTLLWVPSQTRVEQSLLHAFMTTVAQRTGVACPDYRSLYRWSISDSRQFWSLLWEFCEVIGDKGEQVLIDGDDMVRARWFPEARLNFAENLLRPGPDKTAIFSRIEGGPIRRLSFTELYRQVAAVAAWLRQAGVVRGDRVAGYLPNISETVVAMLATTSIGAVWTSTSPDFGADSVIERFGQTSPKILFAGAVSTYNGKWHDHRARIETVTAAIGSIERTVIVGDGESGGAPDGSMHAWQDVVATDHDGNIDFVRCGFNDPLYILYSSGTTGKPKCIVHGIGGTLLQHLKEHQLHCDIRSGDRVFYFTTCGWMMWNWLASVLASRAAPVLYDGSPLYPDAGVLWDYAEQSQASLFGTSAKYLDLLKKQQFEPIRSFPLPALRTVCSTGSVLAPESFDYVYRSIKRDVCLASISGGTDIVSCFVLGCPLLPVYRGECQCRGLGMAVEVFDEAGQPVIDEQGELVCTQPFPSQPLGFWGDTDGSSYRRAYFATYDGIWHHGDYITLTGRGTVIIHGRSDTTLNPGGVRIGTAEIYRCVEQLDEVLECIAVGQQWQGDTRIVLFVVLRPPLSLTEEISGKIRRAVREGCSPRHVPAKIVRVETIPRTKSGKIVETAVREVIHRRPVQNLGALANPEALEQYRDRPELLE</sequence>
<keyword evidence="3" id="KW-0547">Nucleotide-binding</keyword>
<dbReference type="GO" id="GO:0006629">
    <property type="term" value="P:lipid metabolic process"/>
    <property type="evidence" value="ECO:0007669"/>
    <property type="project" value="InterPro"/>
</dbReference>
<keyword evidence="2" id="KW-0436">Ligase</keyword>
<dbReference type="CDD" id="cd05943">
    <property type="entry name" value="AACS"/>
    <property type="match status" value="1"/>
</dbReference>
<reference evidence="8 9" key="1">
    <citation type="submission" date="2016-11" db="EMBL/GenBank/DDBJ databases">
        <authorList>
            <person name="Jaros S."/>
            <person name="Januszkiewicz K."/>
            <person name="Wedrychowicz H."/>
        </authorList>
    </citation>
    <scope>NUCLEOTIDE SEQUENCE [LARGE SCALE GENOMIC DNA]</scope>
    <source>
        <strain evidence="8 9">DSM 9705</strain>
    </source>
</reference>
<dbReference type="Pfam" id="PF13193">
    <property type="entry name" value="AMP-binding_C"/>
    <property type="match status" value="1"/>
</dbReference>
<dbReference type="NCBIfam" id="NF002937">
    <property type="entry name" value="PRK03584.1"/>
    <property type="match status" value="1"/>
</dbReference>
<dbReference type="Pfam" id="PF16177">
    <property type="entry name" value="ACAS_N"/>
    <property type="match status" value="1"/>
</dbReference>
<dbReference type="InterPro" id="IPR045851">
    <property type="entry name" value="AMP-bd_C_sf"/>
</dbReference>
<dbReference type="PANTHER" id="PTHR42921">
    <property type="entry name" value="ACETOACETYL-COA SYNTHETASE"/>
    <property type="match status" value="1"/>
</dbReference>
<evidence type="ECO:0000256" key="4">
    <source>
        <dbReference type="ARBA" id="ARBA00022840"/>
    </source>
</evidence>
<dbReference type="RefSeq" id="WP_073375694.1">
    <property type="nucleotide sequence ID" value="NZ_FQXS01000010.1"/>
</dbReference>
<feature type="domain" description="AMP-dependent synthetase/ligase" evidence="5">
    <location>
        <begin position="98"/>
        <end position="470"/>
    </location>
</feature>
<name>A0A1M5W1E7_9BACT</name>
<evidence type="ECO:0000313" key="8">
    <source>
        <dbReference type="EMBL" id="SHH81013.1"/>
    </source>
</evidence>
<dbReference type="PANTHER" id="PTHR42921:SF1">
    <property type="entry name" value="ACETOACETYL-COA SYNTHETASE"/>
    <property type="match status" value="1"/>
</dbReference>
<dbReference type="InterPro" id="IPR042099">
    <property type="entry name" value="ANL_N_sf"/>
</dbReference>
<evidence type="ECO:0000256" key="3">
    <source>
        <dbReference type="ARBA" id="ARBA00022741"/>
    </source>
</evidence>
<evidence type="ECO:0000256" key="1">
    <source>
        <dbReference type="ARBA" id="ARBA00006432"/>
    </source>
</evidence>
<dbReference type="InterPro" id="IPR000873">
    <property type="entry name" value="AMP-dep_synth/lig_dom"/>
</dbReference>
<dbReference type="GO" id="GO:0005524">
    <property type="term" value="F:ATP binding"/>
    <property type="evidence" value="ECO:0007669"/>
    <property type="project" value="UniProtKB-KW"/>
</dbReference>
<dbReference type="InterPro" id="IPR005914">
    <property type="entry name" value="Acac_CoA_synth"/>
</dbReference>
<evidence type="ECO:0000259" key="6">
    <source>
        <dbReference type="Pfam" id="PF13193"/>
    </source>
</evidence>
<gene>
    <name evidence="8" type="ORF">SAMN02745124_02006</name>
</gene>
<dbReference type="PROSITE" id="PS00455">
    <property type="entry name" value="AMP_BINDING"/>
    <property type="match status" value="1"/>
</dbReference>
<dbReference type="GO" id="GO:0030729">
    <property type="term" value="F:acetoacetate-CoA ligase activity"/>
    <property type="evidence" value="ECO:0007669"/>
    <property type="project" value="InterPro"/>
</dbReference>
<dbReference type="Gene3D" id="3.30.300.30">
    <property type="match status" value="1"/>
</dbReference>
<proteinExistence type="inferred from homology"/>
<evidence type="ECO:0000259" key="5">
    <source>
        <dbReference type="Pfam" id="PF00501"/>
    </source>
</evidence>
<dbReference type="SUPFAM" id="SSF56801">
    <property type="entry name" value="Acetyl-CoA synthetase-like"/>
    <property type="match status" value="1"/>
</dbReference>
<dbReference type="STRING" id="1121409.SAMN02745124_02006"/>
<feature type="domain" description="Acetyl-coenzyme A synthetase N-terminal" evidence="7">
    <location>
        <begin position="38"/>
        <end position="93"/>
    </location>
</feature>
<protein>
    <submittedName>
        <fullName evidence="8">Acetoacetyl-CoA synthetase</fullName>
    </submittedName>
</protein>
<dbReference type="Gene3D" id="3.40.50.12780">
    <property type="entry name" value="N-terminal domain of ligase-like"/>
    <property type="match status" value="1"/>
</dbReference>
<keyword evidence="9" id="KW-1185">Reference proteome</keyword>
<dbReference type="EMBL" id="FQXS01000010">
    <property type="protein sequence ID" value="SHH81013.1"/>
    <property type="molecule type" value="Genomic_DNA"/>
</dbReference>
<evidence type="ECO:0000259" key="7">
    <source>
        <dbReference type="Pfam" id="PF16177"/>
    </source>
</evidence>
<dbReference type="InterPro" id="IPR032387">
    <property type="entry name" value="ACAS_N"/>
</dbReference>
<feature type="domain" description="AMP-binding enzyme C-terminal" evidence="6">
    <location>
        <begin position="541"/>
        <end position="611"/>
    </location>
</feature>
<dbReference type="OrthoDB" id="9801302at2"/>
<dbReference type="Pfam" id="PF00501">
    <property type="entry name" value="AMP-binding"/>
    <property type="match status" value="1"/>
</dbReference>
<dbReference type="InterPro" id="IPR020845">
    <property type="entry name" value="AMP-binding_CS"/>
</dbReference>
<organism evidence="8 9">
    <name type="scientific">Desulfofustis glycolicus DSM 9705</name>
    <dbReference type="NCBI Taxonomy" id="1121409"/>
    <lineage>
        <taxon>Bacteria</taxon>
        <taxon>Pseudomonadati</taxon>
        <taxon>Thermodesulfobacteriota</taxon>
        <taxon>Desulfobulbia</taxon>
        <taxon>Desulfobulbales</taxon>
        <taxon>Desulfocapsaceae</taxon>
        <taxon>Desulfofustis</taxon>
    </lineage>
</organism>
<dbReference type="NCBIfam" id="TIGR01217">
    <property type="entry name" value="ac_ac_CoA_syn"/>
    <property type="match status" value="1"/>
</dbReference>
<evidence type="ECO:0000313" key="9">
    <source>
        <dbReference type="Proteomes" id="UP000184139"/>
    </source>
</evidence>
<keyword evidence="4" id="KW-0067">ATP-binding</keyword>